<gene>
    <name evidence="3" type="ORF">K7G82_18820</name>
</gene>
<dbReference type="PROSITE" id="PS51704">
    <property type="entry name" value="GP_PDE"/>
    <property type="match status" value="1"/>
</dbReference>
<sequence length="301" mass="32024">MKRSGLALMLLLAAGPLAAQVPAAAMKNGRGTMVMAHRGCWEGGAPEVSVSAILACQAIGPDSVEIDVQRTRDGQLVLMHDDTVDRMTDGKGLIADMTGTQVRALRLREGAGGPAAPLTDEHVPTLEEGLRAAKGRFTVNLHLKLPVEQEVADIVKRLGMVGQVTTWVAGKADDDRLINSPLRGAIGMIPVVHECADPAGASCQASPIANYAPIEPVGFYVIPKAMLSSEPAETFVKRVVTGARPAGAWIMASSLFQVDMLPREERRAVWRSLIDLGVDLIMTDHPGDLIDLLQTGMTTAR</sequence>
<dbReference type="EMBL" id="JAINVV010000009">
    <property type="protein sequence ID" value="MBY8824365.1"/>
    <property type="molecule type" value="Genomic_DNA"/>
</dbReference>
<protein>
    <submittedName>
        <fullName evidence="3">Glycerophosphodiester phosphodiesterase family protein</fullName>
    </submittedName>
</protein>
<dbReference type="SUPFAM" id="SSF51695">
    <property type="entry name" value="PLC-like phosphodiesterases"/>
    <property type="match status" value="1"/>
</dbReference>
<keyword evidence="1" id="KW-0732">Signal</keyword>
<evidence type="ECO:0000259" key="2">
    <source>
        <dbReference type="PROSITE" id="PS51704"/>
    </source>
</evidence>
<feature type="signal peptide" evidence="1">
    <location>
        <begin position="1"/>
        <end position="19"/>
    </location>
</feature>
<feature type="domain" description="GP-PDE" evidence="2">
    <location>
        <begin position="32"/>
        <end position="293"/>
    </location>
</feature>
<dbReference type="PANTHER" id="PTHR46320:SF1">
    <property type="entry name" value="GLYCEROPHOSPHODIESTER PHOSPHODIESTERASE 1"/>
    <property type="match status" value="1"/>
</dbReference>
<evidence type="ECO:0000256" key="1">
    <source>
        <dbReference type="SAM" id="SignalP"/>
    </source>
</evidence>
<dbReference type="CDD" id="cd08566">
    <property type="entry name" value="GDPD_AtGDE_like"/>
    <property type="match status" value="1"/>
</dbReference>
<dbReference type="Proteomes" id="UP000706039">
    <property type="component" value="Unassembled WGS sequence"/>
</dbReference>
<dbReference type="InterPro" id="IPR030395">
    <property type="entry name" value="GP_PDE_dom"/>
</dbReference>
<organism evidence="3 4">
    <name type="scientific">Sphingomonas colocasiae</name>
    <dbReference type="NCBI Taxonomy" id="1848973"/>
    <lineage>
        <taxon>Bacteria</taxon>
        <taxon>Pseudomonadati</taxon>
        <taxon>Pseudomonadota</taxon>
        <taxon>Alphaproteobacteria</taxon>
        <taxon>Sphingomonadales</taxon>
        <taxon>Sphingomonadaceae</taxon>
        <taxon>Sphingomonas</taxon>
    </lineage>
</organism>
<dbReference type="InterPro" id="IPR017946">
    <property type="entry name" value="PLC-like_Pdiesterase_TIM-brl"/>
</dbReference>
<dbReference type="Gene3D" id="3.20.20.190">
    <property type="entry name" value="Phosphatidylinositol (PI) phosphodiesterase"/>
    <property type="match status" value="1"/>
</dbReference>
<accession>A0ABS7PSQ2</accession>
<dbReference type="Pfam" id="PF03009">
    <property type="entry name" value="GDPD"/>
    <property type="match status" value="1"/>
</dbReference>
<keyword evidence="4" id="KW-1185">Reference proteome</keyword>
<reference evidence="3 4" key="1">
    <citation type="submission" date="2021-08" db="EMBL/GenBank/DDBJ databases">
        <authorList>
            <person name="Tuo L."/>
        </authorList>
    </citation>
    <scope>NUCLEOTIDE SEQUENCE [LARGE SCALE GENOMIC DNA]</scope>
    <source>
        <strain evidence="3 4">JCM 31229</strain>
    </source>
</reference>
<feature type="chain" id="PRO_5046426499" evidence="1">
    <location>
        <begin position="20"/>
        <end position="301"/>
    </location>
</feature>
<dbReference type="PANTHER" id="PTHR46320">
    <property type="entry name" value="GLYCEROPHOSPHODIESTER PHOSPHODIESTERASE 1"/>
    <property type="match status" value="1"/>
</dbReference>
<proteinExistence type="predicted"/>
<comment type="caution">
    <text evidence="3">The sequence shown here is derived from an EMBL/GenBank/DDBJ whole genome shotgun (WGS) entry which is preliminary data.</text>
</comment>
<dbReference type="RefSeq" id="WP_222991478.1">
    <property type="nucleotide sequence ID" value="NZ_JAINVV010000009.1"/>
</dbReference>
<evidence type="ECO:0000313" key="4">
    <source>
        <dbReference type="Proteomes" id="UP000706039"/>
    </source>
</evidence>
<name>A0ABS7PSQ2_9SPHN</name>
<evidence type="ECO:0000313" key="3">
    <source>
        <dbReference type="EMBL" id="MBY8824365.1"/>
    </source>
</evidence>